<evidence type="ECO:0000313" key="1">
    <source>
        <dbReference type="EMBL" id="GJT52898.1"/>
    </source>
</evidence>
<proteinExistence type="predicted"/>
<accession>A0ABQ5EQ31</accession>
<dbReference type="Proteomes" id="UP001151760">
    <property type="component" value="Unassembled WGS sequence"/>
</dbReference>
<sequence>MDIFTKGALWDYWKMGSDETEPTEEEFPNLKDEYWSDEDDTAEIFKIETYIFNYKSPLCIAFNEFNYLLEVDPEFSNEYRFCNGGELSGMVRVGYMTYFQDHEWYNDLMDGSLKDEALKQKAIYEESWGDAKKV</sequence>
<keyword evidence="2" id="KW-1185">Reference proteome</keyword>
<protein>
    <submittedName>
        <fullName evidence="1">Uncharacterized protein</fullName>
    </submittedName>
</protein>
<evidence type="ECO:0000313" key="2">
    <source>
        <dbReference type="Proteomes" id="UP001151760"/>
    </source>
</evidence>
<dbReference type="EMBL" id="BQNB010016538">
    <property type="protein sequence ID" value="GJT52898.1"/>
    <property type="molecule type" value="Genomic_DNA"/>
</dbReference>
<gene>
    <name evidence="1" type="ORF">Tco_0979055</name>
</gene>
<comment type="caution">
    <text evidence="1">The sequence shown here is derived from an EMBL/GenBank/DDBJ whole genome shotgun (WGS) entry which is preliminary data.</text>
</comment>
<name>A0ABQ5EQ31_9ASTR</name>
<organism evidence="1 2">
    <name type="scientific">Tanacetum coccineum</name>
    <dbReference type="NCBI Taxonomy" id="301880"/>
    <lineage>
        <taxon>Eukaryota</taxon>
        <taxon>Viridiplantae</taxon>
        <taxon>Streptophyta</taxon>
        <taxon>Embryophyta</taxon>
        <taxon>Tracheophyta</taxon>
        <taxon>Spermatophyta</taxon>
        <taxon>Magnoliopsida</taxon>
        <taxon>eudicotyledons</taxon>
        <taxon>Gunneridae</taxon>
        <taxon>Pentapetalae</taxon>
        <taxon>asterids</taxon>
        <taxon>campanulids</taxon>
        <taxon>Asterales</taxon>
        <taxon>Asteraceae</taxon>
        <taxon>Asteroideae</taxon>
        <taxon>Anthemideae</taxon>
        <taxon>Anthemidinae</taxon>
        <taxon>Tanacetum</taxon>
    </lineage>
</organism>
<reference evidence="1" key="1">
    <citation type="journal article" date="2022" name="Int. J. Mol. Sci.">
        <title>Draft Genome of Tanacetum Coccineum: Genomic Comparison of Closely Related Tanacetum-Family Plants.</title>
        <authorList>
            <person name="Yamashiro T."/>
            <person name="Shiraishi A."/>
            <person name="Nakayama K."/>
            <person name="Satake H."/>
        </authorList>
    </citation>
    <scope>NUCLEOTIDE SEQUENCE</scope>
</reference>
<reference evidence="1" key="2">
    <citation type="submission" date="2022-01" db="EMBL/GenBank/DDBJ databases">
        <authorList>
            <person name="Yamashiro T."/>
            <person name="Shiraishi A."/>
            <person name="Satake H."/>
            <person name="Nakayama K."/>
        </authorList>
    </citation>
    <scope>NUCLEOTIDE SEQUENCE</scope>
</reference>